<dbReference type="RefSeq" id="XP_031553135.1">
    <property type="nucleotide sequence ID" value="XM_031697275.1"/>
</dbReference>
<accession>A0A6P8HKK3</accession>
<keyword evidence="3" id="KW-1185">Reference proteome</keyword>
<evidence type="ECO:0000256" key="2">
    <source>
        <dbReference type="SAM" id="MobiDB-lite"/>
    </source>
</evidence>
<dbReference type="KEGG" id="aten:116290269"/>
<evidence type="ECO:0000313" key="3">
    <source>
        <dbReference type="Proteomes" id="UP000515163"/>
    </source>
</evidence>
<protein>
    <submittedName>
        <fullName evidence="4">Uncharacterized protein LOC116290269</fullName>
    </submittedName>
</protein>
<dbReference type="GeneID" id="116290269"/>
<proteinExistence type="predicted"/>
<dbReference type="InParanoid" id="A0A6P8HKK3"/>
<feature type="non-terminal residue" evidence="4">
    <location>
        <position position="152"/>
    </location>
</feature>
<evidence type="ECO:0000256" key="1">
    <source>
        <dbReference type="SAM" id="Coils"/>
    </source>
</evidence>
<sequence length="152" mass="17248">MSSPLSSLKKGKRTPLNPRQPCAPFRYETEYDDDHTTELLDELPSDFLRRDVLSKLPRGTHKGSSSAPNDHELMSAMAGRLAQAEAELKNTKRELIDKDRKMKILQEKVHLLEKARGYNSGTIGDLEKNCQALQSQVHDMEVQLYKTLVTII</sequence>
<keyword evidence="1" id="KW-0175">Coiled coil</keyword>
<dbReference type="OrthoDB" id="25887at2759"/>
<organism evidence="3 4">
    <name type="scientific">Actinia tenebrosa</name>
    <name type="common">Australian red waratah sea anemone</name>
    <dbReference type="NCBI Taxonomy" id="6105"/>
    <lineage>
        <taxon>Eukaryota</taxon>
        <taxon>Metazoa</taxon>
        <taxon>Cnidaria</taxon>
        <taxon>Anthozoa</taxon>
        <taxon>Hexacorallia</taxon>
        <taxon>Actiniaria</taxon>
        <taxon>Actiniidae</taxon>
        <taxon>Actinia</taxon>
    </lineage>
</organism>
<feature type="coiled-coil region" evidence="1">
    <location>
        <begin position="74"/>
        <end position="143"/>
    </location>
</feature>
<evidence type="ECO:0000313" key="4">
    <source>
        <dbReference type="RefSeq" id="XP_031553135.1"/>
    </source>
</evidence>
<gene>
    <name evidence="4" type="primary">LOC116290269</name>
</gene>
<dbReference type="Proteomes" id="UP000515163">
    <property type="component" value="Unplaced"/>
</dbReference>
<reference evidence="4" key="1">
    <citation type="submission" date="2025-08" db="UniProtKB">
        <authorList>
            <consortium name="RefSeq"/>
        </authorList>
    </citation>
    <scope>IDENTIFICATION</scope>
    <source>
        <tissue evidence="4">Tentacle</tissue>
    </source>
</reference>
<feature type="region of interest" description="Disordered" evidence="2">
    <location>
        <begin position="1"/>
        <end position="24"/>
    </location>
</feature>
<dbReference type="AlphaFoldDB" id="A0A6P8HKK3"/>
<name>A0A6P8HKK3_ACTTE</name>